<feature type="transmembrane region" description="Helical" evidence="1">
    <location>
        <begin position="65"/>
        <end position="85"/>
    </location>
</feature>
<dbReference type="GeneID" id="42906130"/>
<feature type="transmembrane region" description="Helical" evidence="1">
    <location>
        <begin position="27"/>
        <end position="45"/>
    </location>
</feature>
<keyword evidence="2" id="KW-0496">Mitochondrion</keyword>
<keyword evidence="1" id="KW-0472">Membrane</keyword>
<protein>
    <submittedName>
        <fullName evidence="2">Uncharacterized protein</fullName>
    </submittedName>
</protein>
<keyword evidence="1" id="KW-1133">Transmembrane helix</keyword>
<dbReference type="AlphaFoldDB" id="A0A650AFC0"/>
<accession>A0A650AFC0</accession>
<gene>
    <name evidence="2" type="primary">orf99</name>
</gene>
<evidence type="ECO:0000313" key="2">
    <source>
        <dbReference type="EMBL" id="QGN66687.1"/>
    </source>
</evidence>
<evidence type="ECO:0000256" key="1">
    <source>
        <dbReference type="SAM" id="Phobius"/>
    </source>
</evidence>
<sequence>MLKLWNILLLVNAATLRRERSIWLNRLAILILLYSGIIGYDSLYIKTLDTGIGICGGLFHTTPVTYSFLFISILGTIMLLLTAFYPPAPLILPINGILR</sequence>
<keyword evidence="1" id="KW-0812">Transmembrane</keyword>
<proteinExistence type="predicted"/>
<dbReference type="RefSeq" id="YP_009722285.1">
    <property type="nucleotide sequence ID" value="NC_045397.1"/>
</dbReference>
<organism evidence="2">
    <name type="scientific">Morchella importuna</name>
    <dbReference type="NCBI Taxonomy" id="1174673"/>
    <lineage>
        <taxon>Eukaryota</taxon>
        <taxon>Fungi</taxon>
        <taxon>Dikarya</taxon>
        <taxon>Ascomycota</taxon>
        <taxon>Pezizomycotina</taxon>
        <taxon>Pezizomycetes</taxon>
        <taxon>Pezizales</taxon>
        <taxon>Morchellaceae</taxon>
        <taxon>Morchella</taxon>
    </lineage>
</organism>
<geneLocation type="mitochondrion" evidence="2"/>
<name>A0A650AFC0_9PEZI</name>
<dbReference type="EMBL" id="MK527108">
    <property type="protein sequence ID" value="QGN66687.1"/>
    <property type="molecule type" value="Genomic_DNA"/>
</dbReference>
<reference evidence="2" key="1">
    <citation type="submission" date="2019-02" db="EMBL/GenBank/DDBJ databases">
        <title>The largest mitochondrial genome of Morchella importuna (272.2 kb) among fungi reservoir of numerous mitochondrial ORFs, repeatitive sequences and nuclear genome horizontal transfer.</title>
        <authorList>
            <person name="Liu W."/>
            <person name="Bian Y."/>
        </authorList>
    </citation>
    <scope>NUCLEOTIDE SEQUENCE</scope>
</reference>